<organism evidence="2 3">
    <name type="scientific">Leptothrix discophora</name>
    <dbReference type="NCBI Taxonomy" id="89"/>
    <lineage>
        <taxon>Bacteria</taxon>
        <taxon>Pseudomonadati</taxon>
        <taxon>Pseudomonadota</taxon>
        <taxon>Betaproteobacteria</taxon>
        <taxon>Burkholderiales</taxon>
        <taxon>Sphaerotilaceae</taxon>
        <taxon>Leptothrix</taxon>
    </lineage>
</organism>
<evidence type="ECO:0000313" key="2">
    <source>
        <dbReference type="EMBL" id="MDP4300385.1"/>
    </source>
</evidence>
<comment type="caution">
    <text evidence="2">The sequence shown here is derived from an EMBL/GenBank/DDBJ whole genome shotgun (WGS) entry which is preliminary data.</text>
</comment>
<sequence length="453" mass="46828">MKKQILAQVAILAASALATPWSLACSADMAKPFTAGPIATQPATGTWTGPFSEWVVDSNGVGLQICTDSVDGLGNPPPCFYDPVDLSNAYTQSLSRGGEAFWFLADSVFDTVDATGTAALRAVIVMGVESAFLSDPPAPGFETQFQRLRTRIDVAKLGVYYVETPWGKKRYNVTTLLDPGNGQNRSEISEPIDITFNPNSSNAGLVTPFLIGTNRGGVDPTVYIGDGLTPTTVTGSPCGENWVRVTAFGPDDQTPLDINGGSNVFTNTQFTVFGKLTPAAATPLSIEQAYYSRTGTKTDVHLMAEGSASGTAQVIAAVPNAAAPTTSLAKDGNRYYASVPVSAVSLPSQVLVTATDTIRQTTSNPQAAALRDLVSITSAVASCTGVSPARTCTLTVEATSSDDQLTDLVLANFNAPLGTTGSVTVPTSGLPATVTVVSPTGGGAATKPVTVLN</sequence>
<dbReference type="RefSeq" id="WP_305748946.1">
    <property type="nucleotide sequence ID" value="NZ_JAUZEE010000003.1"/>
</dbReference>
<dbReference type="Proteomes" id="UP001235760">
    <property type="component" value="Unassembled WGS sequence"/>
</dbReference>
<dbReference type="EMBL" id="JAUZEE010000003">
    <property type="protein sequence ID" value="MDP4300385.1"/>
    <property type="molecule type" value="Genomic_DNA"/>
</dbReference>
<proteinExistence type="predicted"/>
<feature type="chain" id="PRO_5047178378" evidence="1">
    <location>
        <begin position="25"/>
        <end position="453"/>
    </location>
</feature>
<reference evidence="2 3" key="1">
    <citation type="submission" date="2023-08" db="EMBL/GenBank/DDBJ databases">
        <authorList>
            <person name="Roldan D.M."/>
            <person name="Menes R.J."/>
        </authorList>
    </citation>
    <scope>NUCLEOTIDE SEQUENCE [LARGE SCALE GENOMIC DNA]</scope>
    <source>
        <strain evidence="2 3">CCM 2812</strain>
    </source>
</reference>
<keyword evidence="1" id="KW-0732">Signal</keyword>
<accession>A0ABT9G1L9</accession>
<evidence type="ECO:0000313" key="3">
    <source>
        <dbReference type="Proteomes" id="UP001235760"/>
    </source>
</evidence>
<keyword evidence="3" id="KW-1185">Reference proteome</keyword>
<gene>
    <name evidence="2" type="ORF">Q8X39_07025</name>
</gene>
<protein>
    <submittedName>
        <fullName evidence="2">Uncharacterized protein</fullName>
    </submittedName>
</protein>
<feature type="signal peptide" evidence="1">
    <location>
        <begin position="1"/>
        <end position="24"/>
    </location>
</feature>
<name>A0ABT9G1L9_LEPDI</name>
<evidence type="ECO:0000256" key="1">
    <source>
        <dbReference type="SAM" id="SignalP"/>
    </source>
</evidence>
<dbReference type="PROSITE" id="PS51257">
    <property type="entry name" value="PROKAR_LIPOPROTEIN"/>
    <property type="match status" value="1"/>
</dbReference>